<comment type="caution">
    <text evidence="1">The sequence shown here is derived from an EMBL/GenBank/DDBJ whole genome shotgun (WGS) entry which is preliminary data.</text>
</comment>
<keyword evidence="1" id="KW-0449">Lipoprotein</keyword>
<evidence type="ECO:0000313" key="1">
    <source>
        <dbReference type="EMBL" id="MCQ4167286.1"/>
    </source>
</evidence>
<dbReference type="RefSeq" id="WP_255916474.1">
    <property type="nucleotide sequence ID" value="NZ_JANFQO010000027.1"/>
</dbReference>
<dbReference type="PANTHER" id="PTHR37625">
    <property type="entry name" value="OUTER MEMBRANE LIPOPROTEIN-RELATED"/>
    <property type="match status" value="1"/>
</dbReference>
<gene>
    <name evidence="1" type="primary">tssJ</name>
    <name evidence="1" type="ORF">NM961_21440</name>
</gene>
<organism evidence="1 2">
    <name type="scientific">Tahibacter harae</name>
    <dbReference type="NCBI Taxonomy" id="2963937"/>
    <lineage>
        <taxon>Bacteria</taxon>
        <taxon>Pseudomonadati</taxon>
        <taxon>Pseudomonadota</taxon>
        <taxon>Gammaproteobacteria</taxon>
        <taxon>Lysobacterales</taxon>
        <taxon>Rhodanobacteraceae</taxon>
        <taxon>Tahibacter</taxon>
    </lineage>
</organism>
<accession>A0ABT1QYC4</accession>
<dbReference type="EMBL" id="JANFQO010000027">
    <property type="protein sequence ID" value="MCQ4167286.1"/>
    <property type="molecule type" value="Genomic_DNA"/>
</dbReference>
<protein>
    <submittedName>
        <fullName evidence="1">Type VI secretion system lipoprotein TssJ</fullName>
    </submittedName>
</protein>
<dbReference type="Pfam" id="PF12790">
    <property type="entry name" value="T6SS-SciN"/>
    <property type="match status" value="1"/>
</dbReference>
<dbReference type="PANTHER" id="PTHR37625:SF4">
    <property type="entry name" value="OUTER MEMBRANE LIPOPROTEIN"/>
    <property type="match status" value="1"/>
</dbReference>
<evidence type="ECO:0000313" key="2">
    <source>
        <dbReference type="Proteomes" id="UP001165498"/>
    </source>
</evidence>
<proteinExistence type="predicted"/>
<dbReference type="Proteomes" id="UP001165498">
    <property type="component" value="Unassembled WGS sequence"/>
</dbReference>
<keyword evidence="2" id="KW-1185">Reference proteome</keyword>
<dbReference type="PROSITE" id="PS51257">
    <property type="entry name" value="PROKAR_LIPOPROTEIN"/>
    <property type="match status" value="1"/>
</dbReference>
<dbReference type="Gene3D" id="2.60.40.4150">
    <property type="entry name" value="Type VI secretion system, lipoprotein SciN"/>
    <property type="match status" value="1"/>
</dbReference>
<dbReference type="NCBIfam" id="TIGR03352">
    <property type="entry name" value="VI_chp_3"/>
    <property type="match status" value="1"/>
</dbReference>
<reference evidence="1" key="1">
    <citation type="submission" date="2022-07" db="EMBL/GenBank/DDBJ databases">
        <title>Tahibacter sp., a new gammaproteobacterium isolated from the silt sample collected at pig farm.</title>
        <authorList>
            <person name="Chen H."/>
        </authorList>
    </citation>
    <scope>NUCLEOTIDE SEQUENCE</scope>
    <source>
        <strain evidence="1">P2K</strain>
    </source>
</reference>
<sequence length="183" mass="20011">MTANRPLRSLLRSVSLLSCLVLLGLLGACSSAPKKRNPVTVEVTLTASAKLNPDLNLRPSPAQVTVVKLKRAAPFMQADYFTLADETKGDLDGVVVLKDPFVVQPGATVKKSYTFDADEDAIGVMVGYRDMENSVWRAAMDLPPQRKKWIKLPEFLKSGKPTVGYTVQLDERKVTLSGPPVKK</sequence>
<dbReference type="InterPro" id="IPR038706">
    <property type="entry name" value="Type_VI_SciN-like_sf"/>
</dbReference>
<dbReference type="InterPro" id="IPR017734">
    <property type="entry name" value="T6SS_SciN"/>
</dbReference>
<name>A0ABT1QYC4_9GAMM</name>